<evidence type="ECO:0008006" key="5">
    <source>
        <dbReference type="Google" id="ProtNLM"/>
    </source>
</evidence>
<keyword evidence="1" id="KW-0175">Coiled coil</keyword>
<reference evidence="3 4" key="1">
    <citation type="journal article" date="2024" name="J Genomics">
        <title>Draft genome sequencing and assembly of Favolaschia claudopus CIRM-BRFM 2984 isolated from oak limbs.</title>
        <authorList>
            <person name="Navarro D."/>
            <person name="Drula E."/>
            <person name="Chaduli D."/>
            <person name="Cazenave R."/>
            <person name="Ahrendt S."/>
            <person name="Wang J."/>
            <person name="Lipzen A."/>
            <person name="Daum C."/>
            <person name="Barry K."/>
            <person name="Grigoriev I.V."/>
            <person name="Favel A."/>
            <person name="Rosso M.N."/>
            <person name="Martin F."/>
        </authorList>
    </citation>
    <scope>NUCLEOTIDE SEQUENCE [LARGE SCALE GENOMIC DNA]</scope>
    <source>
        <strain evidence="3 4">CIRM-BRFM 2984</strain>
    </source>
</reference>
<feature type="region of interest" description="Disordered" evidence="2">
    <location>
        <begin position="42"/>
        <end position="67"/>
    </location>
</feature>
<evidence type="ECO:0000256" key="1">
    <source>
        <dbReference type="SAM" id="Coils"/>
    </source>
</evidence>
<evidence type="ECO:0000256" key="2">
    <source>
        <dbReference type="SAM" id="MobiDB-lite"/>
    </source>
</evidence>
<gene>
    <name evidence="3" type="ORF">R3P38DRAFT_2758891</name>
</gene>
<feature type="region of interest" description="Disordered" evidence="2">
    <location>
        <begin position="125"/>
        <end position="202"/>
    </location>
</feature>
<name>A0AAW0E2J8_9AGAR</name>
<evidence type="ECO:0000313" key="4">
    <source>
        <dbReference type="Proteomes" id="UP001362999"/>
    </source>
</evidence>
<keyword evidence="4" id="KW-1185">Reference proteome</keyword>
<dbReference type="EMBL" id="JAWWNJ010000003">
    <property type="protein sequence ID" value="KAK7059461.1"/>
    <property type="molecule type" value="Genomic_DNA"/>
</dbReference>
<accession>A0AAW0E2J8</accession>
<dbReference type="AlphaFoldDB" id="A0AAW0E2J8"/>
<sequence length="412" mass="45630">MYGNRGPNLYLPQETGSFKAGNQGVSGDVALFVGNNAGLAAHSIGRGPPPSADRRAHTPLPPSLPNHNMRVASMPLLLNEQGNIPLHHAVPDVAGMMAAMSLRQDQLDEENKLLKRDNNALHTRLASVELRSPPNEPATTDADSDLRFAAAARKKQAKKRGPRKDRGPVPEAPASAAQSRSGSYLGDKKAPKPIQDARTATQRARKVMDDLADEDLRPAELTSSQATWDYMIIEELARHSFSNFRPQWRKQNNPDFAAKVELQKQFNRRRQRLLKNDQKASVAKAFAHKFNIPLSFVTRILNKTHESDEESGPEAASGESFETWKCLIPNSFRISIVPCIGCGLIPSLPVSRIPPTSRRIPDVAPWDFGISVPWLETNRLLDENEETLHDWNTYGNPPGFDSIDFTVFSNDS</sequence>
<feature type="compositionally biased region" description="Basic residues" evidence="2">
    <location>
        <begin position="152"/>
        <end position="163"/>
    </location>
</feature>
<organism evidence="3 4">
    <name type="scientific">Favolaschia claudopus</name>
    <dbReference type="NCBI Taxonomy" id="2862362"/>
    <lineage>
        <taxon>Eukaryota</taxon>
        <taxon>Fungi</taxon>
        <taxon>Dikarya</taxon>
        <taxon>Basidiomycota</taxon>
        <taxon>Agaricomycotina</taxon>
        <taxon>Agaricomycetes</taxon>
        <taxon>Agaricomycetidae</taxon>
        <taxon>Agaricales</taxon>
        <taxon>Marasmiineae</taxon>
        <taxon>Mycenaceae</taxon>
        <taxon>Favolaschia</taxon>
    </lineage>
</organism>
<proteinExistence type="predicted"/>
<evidence type="ECO:0000313" key="3">
    <source>
        <dbReference type="EMBL" id="KAK7059461.1"/>
    </source>
</evidence>
<dbReference type="Proteomes" id="UP001362999">
    <property type="component" value="Unassembled WGS sequence"/>
</dbReference>
<protein>
    <recommendedName>
        <fullName evidence="5">Homeobox domain-containing protein</fullName>
    </recommendedName>
</protein>
<comment type="caution">
    <text evidence="3">The sequence shown here is derived from an EMBL/GenBank/DDBJ whole genome shotgun (WGS) entry which is preliminary data.</text>
</comment>
<feature type="coiled-coil region" evidence="1">
    <location>
        <begin position="97"/>
        <end position="124"/>
    </location>
</feature>